<dbReference type="GO" id="GO:0003676">
    <property type="term" value="F:nucleic acid binding"/>
    <property type="evidence" value="ECO:0007669"/>
    <property type="project" value="InterPro"/>
</dbReference>
<dbReference type="Proteomes" id="UP000663864">
    <property type="component" value="Unassembled WGS sequence"/>
</dbReference>
<comment type="caution">
    <text evidence="3">The sequence shown here is derived from an EMBL/GenBank/DDBJ whole genome shotgun (WGS) entry which is preliminary data.</text>
</comment>
<dbReference type="Proteomes" id="UP000663882">
    <property type="component" value="Unassembled WGS sequence"/>
</dbReference>
<name>A0A814JRA6_9BILA</name>
<evidence type="ECO:0000313" key="2">
    <source>
        <dbReference type="EMBL" id="CAF0987292.1"/>
    </source>
</evidence>
<sequence length="318" mass="37440">MFGMNFGFVYLKTVVQMTSSINNNRCKLLVLDLDINQISTDDLRTFFISYGSVEWIKTFPESSSAIIYFASYLIVDRLVNYRTCVIGQSIVRLRRFRLEQDNWHIDSHTLSVKLTTSSYSNSVLTEAALLYCFRDYQSYINRLDIINENKALISFSYHDYVDQIVLMPSTMFIIDGAPLVFERIMEKIKKTSRWDQPSAPLTTKPVLSVRDPVAHKLISHIEYLTKQLREQPSYSRDKIERLEAEVFILKNENAELKSKYELKSNKNIEQRLTVLENISNRFVNKQYYPNQRQRSNSNEKRSKRQRNYKIHDDFSDSP</sequence>
<proteinExistence type="predicted"/>
<dbReference type="EMBL" id="CAJNOT010000627">
    <property type="protein sequence ID" value="CAF1039271.1"/>
    <property type="molecule type" value="Genomic_DNA"/>
</dbReference>
<evidence type="ECO:0008006" key="5">
    <source>
        <dbReference type="Google" id="ProtNLM"/>
    </source>
</evidence>
<feature type="compositionally biased region" description="Basic and acidic residues" evidence="1">
    <location>
        <begin position="309"/>
        <end position="318"/>
    </location>
</feature>
<accession>A0A814JRA6</accession>
<gene>
    <name evidence="2" type="ORF">RFH988_LOCUS13459</name>
    <name evidence="3" type="ORF">ZHD862_LOCUS14459</name>
</gene>
<dbReference type="EMBL" id="CAJNOO010000592">
    <property type="protein sequence ID" value="CAF0987292.1"/>
    <property type="molecule type" value="Genomic_DNA"/>
</dbReference>
<dbReference type="OrthoDB" id="9994516at2759"/>
<dbReference type="AlphaFoldDB" id="A0A814JRA6"/>
<dbReference type="SUPFAM" id="SSF54928">
    <property type="entry name" value="RNA-binding domain, RBD"/>
    <property type="match status" value="1"/>
</dbReference>
<evidence type="ECO:0000313" key="4">
    <source>
        <dbReference type="Proteomes" id="UP000663864"/>
    </source>
</evidence>
<feature type="region of interest" description="Disordered" evidence="1">
    <location>
        <begin position="287"/>
        <end position="318"/>
    </location>
</feature>
<evidence type="ECO:0000313" key="3">
    <source>
        <dbReference type="EMBL" id="CAF1039271.1"/>
    </source>
</evidence>
<organism evidence="3 4">
    <name type="scientific">Rotaria sordida</name>
    <dbReference type="NCBI Taxonomy" id="392033"/>
    <lineage>
        <taxon>Eukaryota</taxon>
        <taxon>Metazoa</taxon>
        <taxon>Spiralia</taxon>
        <taxon>Gnathifera</taxon>
        <taxon>Rotifera</taxon>
        <taxon>Eurotatoria</taxon>
        <taxon>Bdelloidea</taxon>
        <taxon>Philodinida</taxon>
        <taxon>Philodinidae</taxon>
        <taxon>Rotaria</taxon>
    </lineage>
</organism>
<protein>
    <recommendedName>
        <fullName evidence="5">RRM domain-containing protein</fullName>
    </recommendedName>
</protein>
<reference evidence="3" key="1">
    <citation type="submission" date="2021-02" db="EMBL/GenBank/DDBJ databases">
        <authorList>
            <person name="Nowell W R."/>
        </authorList>
    </citation>
    <scope>NUCLEOTIDE SEQUENCE</scope>
</reference>
<dbReference type="InterPro" id="IPR035979">
    <property type="entry name" value="RBD_domain_sf"/>
</dbReference>
<evidence type="ECO:0000256" key="1">
    <source>
        <dbReference type="SAM" id="MobiDB-lite"/>
    </source>
</evidence>
<feature type="compositionally biased region" description="Polar residues" evidence="1">
    <location>
        <begin position="287"/>
        <end position="296"/>
    </location>
</feature>